<keyword evidence="6" id="KW-1185">Reference proteome</keyword>
<evidence type="ECO:0000256" key="2">
    <source>
        <dbReference type="RuleBase" id="RU003494"/>
    </source>
</evidence>
<dbReference type="InterPro" id="IPR004045">
    <property type="entry name" value="Glutathione_S-Trfase_N"/>
</dbReference>
<comment type="similarity">
    <text evidence="1 2">Belongs to the GST superfamily.</text>
</comment>
<keyword evidence="5" id="KW-0808">Transferase</keyword>
<dbReference type="OrthoDB" id="422574at2759"/>
<dbReference type="PANTHER" id="PTHR44051:SF3">
    <property type="entry name" value="TRANSCRIPTIONAL REGULATOR URE2"/>
    <property type="match status" value="1"/>
</dbReference>
<gene>
    <name evidence="5" type="ORF">L227DRAFT_550192</name>
</gene>
<proteinExistence type="inferred from homology"/>
<dbReference type="EMBL" id="ML122273">
    <property type="protein sequence ID" value="RPD58807.1"/>
    <property type="molecule type" value="Genomic_DNA"/>
</dbReference>
<dbReference type="AlphaFoldDB" id="A0A5C2S6I1"/>
<protein>
    <submittedName>
        <fullName evidence="5">Glutathione S-transferase C-terminal-like protein</fullName>
    </submittedName>
</protein>
<evidence type="ECO:0000313" key="5">
    <source>
        <dbReference type="EMBL" id="RPD58807.1"/>
    </source>
</evidence>
<dbReference type="InterPro" id="IPR010987">
    <property type="entry name" value="Glutathione-S-Trfase_C-like"/>
</dbReference>
<feature type="domain" description="GST N-terminal" evidence="3">
    <location>
        <begin position="5"/>
        <end position="89"/>
    </location>
</feature>
<dbReference type="SFLD" id="SFLDG01151">
    <property type="entry name" value="Main.2:_Nu-like"/>
    <property type="match status" value="1"/>
</dbReference>
<dbReference type="Proteomes" id="UP000313359">
    <property type="component" value="Unassembled WGS sequence"/>
</dbReference>
<dbReference type="Gene3D" id="1.20.1050.130">
    <property type="match status" value="1"/>
</dbReference>
<feature type="domain" description="GST C-terminal" evidence="4">
    <location>
        <begin position="94"/>
        <end position="233"/>
    </location>
</feature>
<dbReference type="InterPro" id="IPR004046">
    <property type="entry name" value="GST_C"/>
</dbReference>
<dbReference type="Pfam" id="PF00043">
    <property type="entry name" value="GST_C"/>
    <property type="match status" value="1"/>
</dbReference>
<dbReference type="SUPFAM" id="SSF47616">
    <property type="entry name" value="GST C-terminal domain-like"/>
    <property type="match status" value="1"/>
</dbReference>
<dbReference type="PROSITE" id="PS50404">
    <property type="entry name" value="GST_NTER"/>
    <property type="match status" value="1"/>
</dbReference>
<evidence type="ECO:0000313" key="6">
    <source>
        <dbReference type="Proteomes" id="UP000313359"/>
    </source>
</evidence>
<evidence type="ECO:0000259" key="3">
    <source>
        <dbReference type="PROSITE" id="PS50404"/>
    </source>
</evidence>
<dbReference type="Pfam" id="PF02798">
    <property type="entry name" value="GST_N"/>
    <property type="match status" value="1"/>
</dbReference>
<dbReference type="SFLD" id="SFLDS00019">
    <property type="entry name" value="Glutathione_Transferase_(cytos"/>
    <property type="match status" value="1"/>
</dbReference>
<sequence length="233" mass="26704">MSHGKQFTLYMHTTGPNGWFVAFALEELGLTYEPVYLNFQKGEQKAPAHTQYNPNGRIPTIIDHHNGDFVLWESCAILLYLVDKYDTEKRLTVTDDKKYTLFQWLFFQASGQGCVLFQVAFEIPYFGQAFWFMKWHSEKIPGAVERYQKETLRVFGVLDGVLAKSPSGYLVGDKVTIADLAFVSWNRAAVTGMVPAMEGVDVEKQFPAFYAWYQKVNARPAVKKVLDLYDQLQ</sequence>
<name>A0A5C2S6I1_9APHY</name>
<dbReference type="CDD" id="cd03048">
    <property type="entry name" value="GST_N_Ure2p_like"/>
    <property type="match status" value="1"/>
</dbReference>
<organism evidence="5 6">
    <name type="scientific">Lentinus tigrinus ALCF2SS1-6</name>
    <dbReference type="NCBI Taxonomy" id="1328759"/>
    <lineage>
        <taxon>Eukaryota</taxon>
        <taxon>Fungi</taxon>
        <taxon>Dikarya</taxon>
        <taxon>Basidiomycota</taxon>
        <taxon>Agaricomycotina</taxon>
        <taxon>Agaricomycetes</taxon>
        <taxon>Polyporales</taxon>
        <taxon>Polyporaceae</taxon>
        <taxon>Lentinus</taxon>
    </lineage>
</organism>
<dbReference type="PROSITE" id="PS50405">
    <property type="entry name" value="GST_CTER"/>
    <property type="match status" value="1"/>
</dbReference>
<dbReference type="STRING" id="1328759.A0A5C2S6I1"/>
<accession>A0A5C2S6I1</accession>
<dbReference type="SFLD" id="SFLDG00358">
    <property type="entry name" value="Main_(cytGST)"/>
    <property type="match status" value="1"/>
</dbReference>
<reference evidence="5" key="1">
    <citation type="journal article" date="2018" name="Genome Biol. Evol.">
        <title>Genomics and development of Lentinus tigrinus, a white-rot wood-decaying mushroom with dimorphic fruiting bodies.</title>
        <authorList>
            <person name="Wu B."/>
            <person name="Xu Z."/>
            <person name="Knudson A."/>
            <person name="Carlson A."/>
            <person name="Chen N."/>
            <person name="Kovaka S."/>
            <person name="LaButti K."/>
            <person name="Lipzen A."/>
            <person name="Pennachio C."/>
            <person name="Riley R."/>
            <person name="Schakwitz W."/>
            <person name="Umezawa K."/>
            <person name="Ohm R.A."/>
            <person name="Grigoriev I.V."/>
            <person name="Nagy L.G."/>
            <person name="Gibbons J."/>
            <person name="Hibbett D."/>
        </authorList>
    </citation>
    <scope>NUCLEOTIDE SEQUENCE [LARGE SCALE GENOMIC DNA]</scope>
    <source>
        <strain evidence="5">ALCF2SS1-6</strain>
    </source>
</reference>
<dbReference type="InterPro" id="IPR036282">
    <property type="entry name" value="Glutathione-S-Trfase_C_sf"/>
</dbReference>
<dbReference type="SUPFAM" id="SSF52833">
    <property type="entry name" value="Thioredoxin-like"/>
    <property type="match status" value="1"/>
</dbReference>
<dbReference type="InterPro" id="IPR036249">
    <property type="entry name" value="Thioredoxin-like_sf"/>
</dbReference>
<dbReference type="PANTHER" id="PTHR44051">
    <property type="entry name" value="GLUTATHIONE S-TRANSFERASE-RELATED"/>
    <property type="match status" value="1"/>
</dbReference>
<evidence type="ECO:0000259" key="4">
    <source>
        <dbReference type="PROSITE" id="PS50405"/>
    </source>
</evidence>
<dbReference type="GO" id="GO:0016740">
    <property type="term" value="F:transferase activity"/>
    <property type="evidence" value="ECO:0007669"/>
    <property type="project" value="UniProtKB-KW"/>
</dbReference>
<evidence type="ECO:0000256" key="1">
    <source>
        <dbReference type="ARBA" id="ARBA00007409"/>
    </source>
</evidence>
<dbReference type="InterPro" id="IPR040079">
    <property type="entry name" value="Glutathione_S-Trfase"/>
</dbReference>